<organism evidence="2 3">
    <name type="scientific">Flavobacterium procerum</name>
    <dbReference type="NCBI Taxonomy" id="1455569"/>
    <lineage>
        <taxon>Bacteria</taxon>
        <taxon>Pseudomonadati</taxon>
        <taxon>Bacteroidota</taxon>
        <taxon>Flavobacteriia</taxon>
        <taxon>Flavobacteriales</taxon>
        <taxon>Flavobacteriaceae</taxon>
        <taxon>Flavobacterium</taxon>
    </lineage>
</organism>
<reference evidence="2 3" key="1">
    <citation type="submission" date="2024-09" db="EMBL/GenBank/DDBJ databases">
        <authorList>
            <person name="Sun Q."/>
            <person name="Mori K."/>
        </authorList>
    </citation>
    <scope>NUCLEOTIDE SEQUENCE [LARGE SCALE GENOMIC DNA]</scope>
    <source>
        <strain evidence="2 3">CGMCC 1.12926</strain>
    </source>
</reference>
<dbReference type="RefSeq" id="WP_379683311.1">
    <property type="nucleotide sequence ID" value="NZ_JBHLYW010000003.1"/>
</dbReference>
<keyword evidence="1" id="KW-0732">Signal</keyword>
<dbReference type="EMBL" id="JBHLYW010000003">
    <property type="protein sequence ID" value="MFC0075962.1"/>
    <property type="molecule type" value="Genomic_DNA"/>
</dbReference>
<evidence type="ECO:0008006" key="4">
    <source>
        <dbReference type="Google" id="ProtNLM"/>
    </source>
</evidence>
<feature type="chain" id="PRO_5046633596" description="Lipoprotein" evidence="1">
    <location>
        <begin position="23"/>
        <end position="141"/>
    </location>
</feature>
<evidence type="ECO:0000313" key="2">
    <source>
        <dbReference type="EMBL" id="MFC0075962.1"/>
    </source>
</evidence>
<keyword evidence="3" id="KW-1185">Reference proteome</keyword>
<comment type="caution">
    <text evidence="2">The sequence shown here is derived from an EMBL/GenBank/DDBJ whole genome shotgun (WGS) entry which is preliminary data.</text>
</comment>
<feature type="signal peptide" evidence="1">
    <location>
        <begin position="1"/>
        <end position="22"/>
    </location>
</feature>
<name>A0ABV6BMV6_9FLAO</name>
<accession>A0ABV6BMV6</accession>
<dbReference type="Proteomes" id="UP001589734">
    <property type="component" value="Unassembled WGS sequence"/>
</dbReference>
<proteinExistence type="predicted"/>
<sequence>MKKLNFLMLFLLAFLFTSCDPAQSLFFVNKEKGNAKVKLILNSKVINEELDKIKTGDSIVFHLKPAGTEESDVQIYFGMGTWRDSEIIEVAKSIKSIEIENDDNLIVYKSEKTITKLLLQNQEGLIWKTTININIDDNLLH</sequence>
<evidence type="ECO:0000313" key="3">
    <source>
        <dbReference type="Proteomes" id="UP001589734"/>
    </source>
</evidence>
<gene>
    <name evidence="2" type="ORF">ACFFLS_02840</name>
</gene>
<dbReference type="PROSITE" id="PS51257">
    <property type="entry name" value="PROKAR_LIPOPROTEIN"/>
    <property type="match status" value="1"/>
</dbReference>
<evidence type="ECO:0000256" key="1">
    <source>
        <dbReference type="SAM" id="SignalP"/>
    </source>
</evidence>
<protein>
    <recommendedName>
        <fullName evidence="4">Lipoprotein</fullName>
    </recommendedName>
</protein>